<dbReference type="PANTHER" id="PTHR13822:SF10">
    <property type="entry name" value="ATP SYNTHASE EPSILON CHAIN, CHLOROPLASTIC"/>
    <property type="match status" value="1"/>
</dbReference>
<dbReference type="GO" id="GO:0016787">
    <property type="term" value="F:hydrolase activity"/>
    <property type="evidence" value="ECO:0007669"/>
    <property type="project" value="UniProtKB-KW"/>
</dbReference>
<dbReference type="Gene3D" id="2.60.15.10">
    <property type="entry name" value="F0F1 ATP synthase delta/epsilon subunit, N-terminal"/>
    <property type="match status" value="1"/>
</dbReference>
<comment type="subunit">
    <text evidence="9 10">F-type ATPases have 2 components, CF(1) - the catalytic core - and CF(0) - the membrane proton channel. CF(1) has five subunits: alpha(3), beta(3), gamma(1), delta(1), epsilon(1). CF(0) has three main subunits: a, b and c.</text>
</comment>
<evidence type="ECO:0000256" key="5">
    <source>
        <dbReference type="ARBA" id="ARBA00023065"/>
    </source>
</evidence>
<keyword evidence="9" id="KW-1003">Cell membrane</keyword>
<dbReference type="GO" id="GO:0046933">
    <property type="term" value="F:proton-transporting ATP synthase activity, rotational mechanism"/>
    <property type="evidence" value="ECO:0007669"/>
    <property type="project" value="UniProtKB-UniRule"/>
</dbReference>
<keyword evidence="13" id="KW-0378">Hydrolase</keyword>
<dbReference type="NCBIfam" id="TIGR01216">
    <property type="entry name" value="ATP_synt_epsi"/>
    <property type="match status" value="1"/>
</dbReference>
<dbReference type="InterPro" id="IPR036771">
    <property type="entry name" value="ATPsynth_dsu/esu_N"/>
</dbReference>
<dbReference type="Proteomes" id="UP000280296">
    <property type="component" value="Unassembled WGS sequence"/>
</dbReference>
<sequence length="162" mass="17196">MSTTAALIEPEEPFDTPPGSPVKKEHHGVRCVVVTPEATVLDEPSEFVALPLYDGELGVLPGRSPLIGRLGYGELRIRAGATTRRFFVDGGFAQVRDDVVTVLTARAIPAEAIDADAARAELSAAKARRATSELELNEKGRAEARARALLRVSGQATVDAGH</sequence>
<evidence type="ECO:0000256" key="1">
    <source>
        <dbReference type="ARBA" id="ARBA00003543"/>
    </source>
</evidence>
<dbReference type="InterPro" id="IPR001469">
    <property type="entry name" value="ATP_synth_F1_dsu/esu"/>
</dbReference>
<comment type="subcellular location">
    <subcellularLocation>
        <location evidence="9">Cell membrane</location>
        <topology evidence="9">Peripheral membrane protein</topology>
    </subcellularLocation>
    <subcellularLocation>
        <location evidence="2">Endomembrane system</location>
        <topology evidence="2">Peripheral membrane protein</topology>
    </subcellularLocation>
</comment>
<dbReference type="EMBL" id="RYZH01000002">
    <property type="protein sequence ID" value="RUL89522.1"/>
    <property type="molecule type" value="Genomic_DNA"/>
</dbReference>
<evidence type="ECO:0000256" key="8">
    <source>
        <dbReference type="ARBA" id="ARBA00023310"/>
    </source>
</evidence>
<evidence type="ECO:0000256" key="9">
    <source>
        <dbReference type="HAMAP-Rule" id="MF_00530"/>
    </source>
</evidence>
<evidence type="ECO:0000313" key="14">
    <source>
        <dbReference type="Proteomes" id="UP000280296"/>
    </source>
</evidence>
<dbReference type="CDD" id="cd12152">
    <property type="entry name" value="F1-ATPase_delta"/>
    <property type="match status" value="1"/>
</dbReference>
<name>A0A432MQ14_9BACT</name>
<keyword evidence="6 9" id="KW-0472">Membrane</keyword>
<protein>
    <recommendedName>
        <fullName evidence="9">ATP synthase epsilon chain</fullName>
    </recommendedName>
    <alternativeName>
        <fullName evidence="9">ATP synthase F1 sector epsilon subunit</fullName>
    </alternativeName>
    <alternativeName>
        <fullName evidence="9">F-ATPase epsilon subunit</fullName>
    </alternativeName>
</protein>
<keyword evidence="8 9" id="KW-0066">ATP synthesis</keyword>
<evidence type="ECO:0000256" key="10">
    <source>
        <dbReference type="RuleBase" id="RU003656"/>
    </source>
</evidence>
<keyword evidence="7 9" id="KW-0139">CF(1)</keyword>
<dbReference type="RefSeq" id="WP_126723598.1">
    <property type="nucleotide sequence ID" value="NZ_RYZH01000002.1"/>
</dbReference>
<evidence type="ECO:0000256" key="2">
    <source>
        <dbReference type="ARBA" id="ARBA00004184"/>
    </source>
</evidence>
<dbReference type="GO" id="GO:0012505">
    <property type="term" value="C:endomembrane system"/>
    <property type="evidence" value="ECO:0007669"/>
    <property type="project" value="UniProtKB-SubCell"/>
</dbReference>
<evidence type="ECO:0000256" key="11">
    <source>
        <dbReference type="SAM" id="MobiDB-lite"/>
    </source>
</evidence>
<dbReference type="HAMAP" id="MF_00530">
    <property type="entry name" value="ATP_synth_epsil_bac"/>
    <property type="match status" value="1"/>
</dbReference>
<keyword evidence="14" id="KW-1185">Reference proteome</keyword>
<comment type="caution">
    <text evidence="13">The sequence shown here is derived from an EMBL/GenBank/DDBJ whole genome shotgun (WGS) entry which is preliminary data.</text>
</comment>
<dbReference type="Pfam" id="PF02823">
    <property type="entry name" value="ATP-synt_DE_N"/>
    <property type="match status" value="1"/>
</dbReference>
<organism evidence="13 14">
    <name type="scientific">Tautonia sociabilis</name>
    <dbReference type="NCBI Taxonomy" id="2080755"/>
    <lineage>
        <taxon>Bacteria</taxon>
        <taxon>Pseudomonadati</taxon>
        <taxon>Planctomycetota</taxon>
        <taxon>Planctomycetia</taxon>
        <taxon>Isosphaerales</taxon>
        <taxon>Isosphaeraceae</taxon>
        <taxon>Tautonia</taxon>
    </lineage>
</organism>
<comment type="function">
    <text evidence="1 9">Produces ATP from ADP in the presence of a proton gradient across the membrane.</text>
</comment>
<evidence type="ECO:0000256" key="4">
    <source>
        <dbReference type="ARBA" id="ARBA00022448"/>
    </source>
</evidence>
<feature type="region of interest" description="Disordered" evidence="11">
    <location>
        <begin position="1"/>
        <end position="25"/>
    </location>
</feature>
<dbReference type="GO" id="GO:0005524">
    <property type="term" value="F:ATP binding"/>
    <property type="evidence" value="ECO:0007669"/>
    <property type="project" value="UniProtKB-UniRule"/>
</dbReference>
<proteinExistence type="inferred from homology"/>
<evidence type="ECO:0000256" key="7">
    <source>
        <dbReference type="ARBA" id="ARBA00023196"/>
    </source>
</evidence>
<keyword evidence="5 9" id="KW-0406">Ion transport</keyword>
<gene>
    <name evidence="9 13" type="primary">atpC</name>
    <name evidence="13" type="ORF">TsocGM_01760</name>
</gene>
<dbReference type="AlphaFoldDB" id="A0A432MQ14"/>
<dbReference type="SUPFAM" id="SSF51344">
    <property type="entry name" value="Epsilon subunit of F1F0-ATP synthase N-terminal domain"/>
    <property type="match status" value="1"/>
</dbReference>
<evidence type="ECO:0000256" key="3">
    <source>
        <dbReference type="ARBA" id="ARBA00005712"/>
    </source>
</evidence>
<dbReference type="InterPro" id="IPR020546">
    <property type="entry name" value="ATP_synth_F1_dsu/esu_N"/>
</dbReference>
<dbReference type="PANTHER" id="PTHR13822">
    <property type="entry name" value="ATP SYNTHASE DELTA/EPSILON CHAIN"/>
    <property type="match status" value="1"/>
</dbReference>
<evidence type="ECO:0000313" key="13">
    <source>
        <dbReference type="EMBL" id="RUL89522.1"/>
    </source>
</evidence>
<feature type="domain" description="ATP synthase F1 complex delta/epsilon subunit N-terminal" evidence="12">
    <location>
        <begin position="30"/>
        <end position="107"/>
    </location>
</feature>
<keyword evidence="4 9" id="KW-0813">Transport</keyword>
<reference evidence="13 14" key="2">
    <citation type="submission" date="2019-01" db="EMBL/GenBank/DDBJ databases">
        <title>Tautonia sociabilis, a novel thermotolerant planctomycete of Isosphaeraceae family, isolated from a 4000 m deep subterranean habitat.</title>
        <authorList>
            <person name="Kovaleva O.L."/>
            <person name="Elcheninov A.G."/>
            <person name="Van Heerden E."/>
            <person name="Toshchakov S.V."/>
            <person name="Novikov A."/>
            <person name="Bonch-Osmolovskaya E.A."/>
            <person name="Kublanov I.V."/>
        </authorList>
    </citation>
    <scope>NUCLEOTIDE SEQUENCE [LARGE SCALE GENOMIC DNA]</scope>
    <source>
        <strain evidence="13 14">GM2012</strain>
    </source>
</reference>
<comment type="similarity">
    <text evidence="3 9 10">Belongs to the ATPase epsilon chain family.</text>
</comment>
<dbReference type="OrthoDB" id="277064at2"/>
<reference evidence="13 14" key="1">
    <citation type="submission" date="2018-12" db="EMBL/GenBank/DDBJ databases">
        <authorList>
            <person name="Toschakov S.V."/>
        </authorList>
    </citation>
    <scope>NUCLEOTIDE SEQUENCE [LARGE SCALE GENOMIC DNA]</scope>
    <source>
        <strain evidence="13 14">GM2012</strain>
    </source>
</reference>
<evidence type="ECO:0000256" key="6">
    <source>
        <dbReference type="ARBA" id="ARBA00023136"/>
    </source>
</evidence>
<keyword evidence="9" id="KW-0375">Hydrogen ion transport</keyword>
<accession>A0A432MQ14</accession>
<dbReference type="GO" id="GO:0045259">
    <property type="term" value="C:proton-transporting ATP synthase complex"/>
    <property type="evidence" value="ECO:0007669"/>
    <property type="project" value="UniProtKB-KW"/>
</dbReference>
<evidence type="ECO:0000259" key="12">
    <source>
        <dbReference type="Pfam" id="PF02823"/>
    </source>
</evidence>
<dbReference type="GO" id="GO:0005886">
    <property type="term" value="C:plasma membrane"/>
    <property type="evidence" value="ECO:0007669"/>
    <property type="project" value="UniProtKB-SubCell"/>
</dbReference>